<dbReference type="EMBL" id="QIBW01000007">
    <property type="protein sequence ID" value="ROT89991.1"/>
    <property type="molecule type" value="Genomic_DNA"/>
</dbReference>
<dbReference type="Proteomes" id="UP000285258">
    <property type="component" value="Unassembled WGS sequence"/>
</dbReference>
<dbReference type="RefSeq" id="WP_096228094.1">
    <property type="nucleotide sequence ID" value="NZ_CP168029.1"/>
</dbReference>
<comment type="caution">
    <text evidence="2">The sequence shown here is derived from an EMBL/GenBank/DDBJ whole genome shotgun (WGS) entry which is preliminary data.</text>
</comment>
<protein>
    <submittedName>
        <fullName evidence="2">Uncharacterized protein</fullName>
    </submittedName>
</protein>
<reference evidence="2" key="2">
    <citation type="journal article" date="2019" name="Int. J. Syst. Evol. Microbiol.">
        <title>Gordonibacter faecihominis is a later heterotypic synonym of Gordonibacter urolithinfaciens.</title>
        <authorList>
            <person name="Danylec N."/>
            <person name="Stoll D.A."/>
            <person name="Huch M."/>
        </authorList>
    </citation>
    <scope>NUCLEOTIDE SEQUENCE</scope>
    <source>
        <strain evidence="2">DSM 27213</strain>
    </source>
</reference>
<organism evidence="2 3">
    <name type="scientific">Gordonibacter urolithinfaciens</name>
    <dbReference type="NCBI Taxonomy" id="1335613"/>
    <lineage>
        <taxon>Bacteria</taxon>
        <taxon>Bacillati</taxon>
        <taxon>Actinomycetota</taxon>
        <taxon>Coriobacteriia</taxon>
        <taxon>Eggerthellales</taxon>
        <taxon>Eggerthellaceae</taxon>
        <taxon>Gordonibacter</taxon>
    </lineage>
</organism>
<sequence length="68" mass="7282">MADYDGRALSQKLASPSPDEIDEVIDAVTGATWGERNRIMETRFAARLNDNPAAVPAFSPPGTPLPRG</sequence>
<gene>
    <name evidence="2" type="ORF">DMP12_07760</name>
    <name evidence="1" type="ORF">GKG38_07475</name>
</gene>
<evidence type="ECO:0000313" key="1">
    <source>
        <dbReference type="EMBL" id="MSA94899.1"/>
    </source>
</evidence>
<dbReference type="EMBL" id="WKZA01000027">
    <property type="protein sequence ID" value="MSA94899.1"/>
    <property type="molecule type" value="Genomic_DNA"/>
</dbReference>
<dbReference type="Proteomes" id="UP000462865">
    <property type="component" value="Unassembled WGS sequence"/>
</dbReference>
<accession>A0A423UKE5</accession>
<reference evidence="3" key="1">
    <citation type="submission" date="2018-05" db="EMBL/GenBank/DDBJ databases">
        <title>Genome Sequencing of selected type strains of the family Eggerthellaceae.</title>
        <authorList>
            <person name="Danylec N."/>
            <person name="Stoll D.A."/>
            <person name="Doetsch A."/>
            <person name="Huch M."/>
        </authorList>
    </citation>
    <scope>NUCLEOTIDE SEQUENCE [LARGE SCALE GENOMIC DNA]</scope>
    <source>
        <strain evidence="3">DSM 27213</strain>
    </source>
</reference>
<proteinExistence type="predicted"/>
<evidence type="ECO:0000313" key="2">
    <source>
        <dbReference type="EMBL" id="ROT89991.1"/>
    </source>
</evidence>
<dbReference type="AlphaFoldDB" id="A0A423UKE5"/>
<evidence type="ECO:0000313" key="4">
    <source>
        <dbReference type="Proteomes" id="UP000462865"/>
    </source>
</evidence>
<reference evidence="1 4" key="4">
    <citation type="journal article" date="2019" name="Nat. Med.">
        <title>A library of human gut bacterial isolates paired with longitudinal multiomics data enables mechanistic microbiome research.</title>
        <authorList>
            <person name="Poyet M."/>
            <person name="Groussin M."/>
            <person name="Gibbons S.M."/>
            <person name="Avila-Pacheco J."/>
            <person name="Jiang X."/>
            <person name="Kearney S.M."/>
            <person name="Perrotta A.R."/>
            <person name="Berdy B."/>
            <person name="Zhao S."/>
            <person name="Lieberman T.D."/>
            <person name="Swanson P.K."/>
            <person name="Smith M."/>
            <person name="Roesemann S."/>
            <person name="Alexander J.E."/>
            <person name="Rich S.A."/>
            <person name="Livny J."/>
            <person name="Vlamakis H."/>
            <person name="Clish C."/>
            <person name="Bullock K."/>
            <person name="Deik A."/>
            <person name="Scott J."/>
            <person name="Pierce K.A."/>
            <person name="Xavier R.J."/>
            <person name="Alm E.J."/>
        </authorList>
    </citation>
    <scope>NUCLEOTIDE SEQUENCE [LARGE SCALE GENOMIC DNA]</scope>
    <source>
        <strain evidence="1 4">BIOML-A1</strain>
    </source>
</reference>
<evidence type="ECO:0000313" key="3">
    <source>
        <dbReference type="Proteomes" id="UP000285258"/>
    </source>
</evidence>
<reference evidence="2" key="3">
    <citation type="journal article" date="2019" name="Microbiol. Resour. Announc.">
        <title>Draft Genome Sequences of Type Strains of Gordonibacter faecihominis, Paraeggerthella hongkongensis, Parvibacter caecicola,Slackia equolifaciens, Slackia faecicanis, and Slackia isoflavoniconvertens.</title>
        <authorList>
            <person name="Danylec N."/>
            <person name="Stoll D.A."/>
            <person name="Dotsch A."/>
            <person name="Huch M."/>
        </authorList>
    </citation>
    <scope>NUCLEOTIDE SEQUENCE</scope>
    <source>
        <strain evidence="2">DSM 27213</strain>
    </source>
</reference>
<name>A0A423UKE5_9ACTN</name>